<evidence type="ECO:0000256" key="1">
    <source>
        <dbReference type="SAM" id="SignalP"/>
    </source>
</evidence>
<gene>
    <name evidence="2" type="ORF">MUN87_01175</name>
</gene>
<evidence type="ECO:0000313" key="3">
    <source>
        <dbReference type="Proteomes" id="UP000831537"/>
    </source>
</evidence>
<dbReference type="EMBL" id="CP095071">
    <property type="protein sequence ID" value="UOQ85546.1"/>
    <property type="molecule type" value="Genomic_DNA"/>
</dbReference>
<evidence type="ECO:0008006" key="4">
    <source>
        <dbReference type="Google" id="ProtNLM"/>
    </source>
</evidence>
<protein>
    <recommendedName>
        <fullName evidence="4">Lipoprotein</fullName>
    </recommendedName>
</protein>
<evidence type="ECO:0000313" key="2">
    <source>
        <dbReference type="EMBL" id="UOQ85546.1"/>
    </source>
</evidence>
<dbReference type="RefSeq" id="WP_244745356.1">
    <property type="nucleotide sequence ID" value="NZ_CP095071.1"/>
</dbReference>
<sequence>MLKFLKKQIILTILVSTALVLSACQSEKYQEEFVEWADTINSDLLIERLEDNDIPYKIENDKILIPDDAKDDAVDCCS</sequence>
<reference evidence="2 3" key="1">
    <citation type="submission" date="2022-04" db="EMBL/GenBank/DDBJ databases">
        <title>Gracilibacillus sp. isolated from saltern.</title>
        <authorList>
            <person name="Won M."/>
            <person name="Lee C.-M."/>
            <person name="Woen H.-Y."/>
            <person name="Kwon S.-W."/>
        </authorList>
    </citation>
    <scope>NUCLEOTIDE SEQUENCE [LARGE SCALE GENOMIC DNA]</scope>
    <source>
        <strain evidence="2 3">SSPM10-3</strain>
    </source>
</reference>
<dbReference type="PROSITE" id="PS51257">
    <property type="entry name" value="PROKAR_LIPOPROTEIN"/>
    <property type="match status" value="1"/>
</dbReference>
<feature type="chain" id="PRO_5046486207" description="Lipoprotein" evidence="1">
    <location>
        <begin position="24"/>
        <end position="78"/>
    </location>
</feature>
<accession>A0ABY4GMX4</accession>
<feature type="signal peptide" evidence="1">
    <location>
        <begin position="1"/>
        <end position="23"/>
    </location>
</feature>
<keyword evidence="3" id="KW-1185">Reference proteome</keyword>
<name>A0ABY4GMX4_9BACI</name>
<keyword evidence="1" id="KW-0732">Signal</keyword>
<proteinExistence type="predicted"/>
<organism evidence="2 3">
    <name type="scientific">Gracilibacillus salinarum</name>
    <dbReference type="NCBI Taxonomy" id="2932255"/>
    <lineage>
        <taxon>Bacteria</taxon>
        <taxon>Bacillati</taxon>
        <taxon>Bacillota</taxon>
        <taxon>Bacilli</taxon>
        <taxon>Bacillales</taxon>
        <taxon>Bacillaceae</taxon>
        <taxon>Gracilibacillus</taxon>
    </lineage>
</organism>
<dbReference type="Proteomes" id="UP000831537">
    <property type="component" value="Chromosome"/>
</dbReference>